<organism evidence="1 2">
    <name type="scientific">Loigolactobacillus backii</name>
    <dbReference type="NCBI Taxonomy" id="375175"/>
    <lineage>
        <taxon>Bacteria</taxon>
        <taxon>Bacillati</taxon>
        <taxon>Bacillota</taxon>
        <taxon>Bacilli</taxon>
        <taxon>Lactobacillales</taxon>
        <taxon>Lactobacillaceae</taxon>
        <taxon>Loigolactobacillus</taxon>
    </lineage>
</organism>
<sequence length="207" mass="23971">MQYFTADTHFFHEQLLGNNDFAPRPFKNVAAMNQAIIDAWNARVSDKDVVYHLGDIAMHPSNYPGNDEVFEILKQLNGQIIFIKGNHDNRDLFKFLAKHNWDVFPDKPKFRFHDVGVLIKMNHFQFFMTHYPMMMGIVKQTMNLHGHIHHSSVPIAEDINVGIDTPETVFLKDPPPFGTPFSEAELFAMYAGKKAYLIKNKPFNKYD</sequence>
<dbReference type="InterPro" id="IPR029052">
    <property type="entry name" value="Metallo-depent_PP-like"/>
</dbReference>
<dbReference type="EMBL" id="CP014873">
    <property type="protein sequence ID" value="ANK62667.1"/>
    <property type="molecule type" value="Genomic_DNA"/>
</dbReference>
<dbReference type="InterPro" id="IPR004843">
    <property type="entry name" value="Calcineurin-like_PHP"/>
</dbReference>
<reference evidence="1 2" key="1">
    <citation type="submission" date="2016-03" db="EMBL/GenBank/DDBJ databases">
        <title>Pediococcus and Lactobacillus from brewery environment - whole genome sequencing and assembly.</title>
        <authorList>
            <person name="Behr J."/>
            <person name="Geissler A.J."/>
            <person name="Vogel R.F."/>
        </authorList>
    </citation>
    <scope>NUCLEOTIDE SEQUENCE [LARGE SCALE GENOMIC DNA]</scope>
    <source>
        <strain evidence="1 2">TMW 1.1989</strain>
    </source>
</reference>
<dbReference type="Gene3D" id="3.60.21.10">
    <property type="match status" value="1"/>
</dbReference>
<dbReference type="STRING" id="375175.AYR53_07710"/>
<dbReference type="GO" id="GO:0016787">
    <property type="term" value="F:hydrolase activity"/>
    <property type="evidence" value="ECO:0007669"/>
    <property type="project" value="InterPro"/>
</dbReference>
<dbReference type="GeneID" id="42982138"/>
<keyword evidence="2" id="KW-1185">Reference proteome</keyword>
<name>A0A192H359_9LACO</name>
<evidence type="ECO:0000313" key="1">
    <source>
        <dbReference type="EMBL" id="ANK62667.1"/>
    </source>
</evidence>
<gene>
    <name evidence="1" type="ORF">AYR53_07710</name>
</gene>
<dbReference type="Pfam" id="PF00149">
    <property type="entry name" value="Metallophos"/>
    <property type="match status" value="1"/>
</dbReference>
<evidence type="ECO:0000313" key="2">
    <source>
        <dbReference type="Proteomes" id="UP000078582"/>
    </source>
</evidence>
<dbReference type="RefSeq" id="WP_068223506.1">
    <property type="nucleotide sequence ID" value="NZ_CP014623.1"/>
</dbReference>
<accession>A0A192H359</accession>
<proteinExistence type="predicted"/>
<protein>
    <submittedName>
        <fullName evidence="1">Metallophosphatase</fullName>
    </submittedName>
</protein>
<dbReference type="OrthoDB" id="5380073at2"/>
<dbReference type="KEGG" id="lbt:AYR52_02585"/>
<dbReference type="SUPFAM" id="SSF56300">
    <property type="entry name" value="Metallo-dependent phosphatases"/>
    <property type="match status" value="1"/>
</dbReference>
<dbReference type="AlphaFoldDB" id="A0A192H359"/>
<dbReference type="Proteomes" id="UP000078582">
    <property type="component" value="Chromosome"/>
</dbReference>